<dbReference type="Proteomes" id="UP000054270">
    <property type="component" value="Unassembled WGS sequence"/>
</dbReference>
<sequence length="103" mass="11144">MEAACLDAVGRYVPSAPPPLTCAPPEPIHTPAQHAANEVSSQTNPRPITHPQTHTRIARATCAAGNTHPSPSYSIPRRHIPSFTVKIHPSTPHTMVYPYLNPL</sequence>
<name>A0A0D2N866_HYPSF</name>
<dbReference type="EMBL" id="KN817826">
    <property type="protein sequence ID" value="KJA12951.1"/>
    <property type="molecule type" value="Genomic_DNA"/>
</dbReference>
<organism evidence="2 3">
    <name type="scientific">Hypholoma sublateritium (strain FD-334 SS-4)</name>
    <dbReference type="NCBI Taxonomy" id="945553"/>
    <lineage>
        <taxon>Eukaryota</taxon>
        <taxon>Fungi</taxon>
        <taxon>Dikarya</taxon>
        <taxon>Basidiomycota</taxon>
        <taxon>Agaricomycotina</taxon>
        <taxon>Agaricomycetes</taxon>
        <taxon>Agaricomycetidae</taxon>
        <taxon>Agaricales</taxon>
        <taxon>Agaricineae</taxon>
        <taxon>Strophariaceae</taxon>
        <taxon>Hypholoma</taxon>
    </lineage>
</organism>
<reference evidence="3" key="1">
    <citation type="submission" date="2014-04" db="EMBL/GenBank/DDBJ databases">
        <title>Evolutionary Origins and Diversification of the Mycorrhizal Mutualists.</title>
        <authorList>
            <consortium name="DOE Joint Genome Institute"/>
            <consortium name="Mycorrhizal Genomics Consortium"/>
            <person name="Kohler A."/>
            <person name="Kuo A."/>
            <person name="Nagy L.G."/>
            <person name="Floudas D."/>
            <person name="Copeland A."/>
            <person name="Barry K.W."/>
            <person name="Cichocki N."/>
            <person name="Veneault-Fourrey C."/>
            <person name="LaButti K."/>
            <person name="Lindquist E.A."/>
            <person name="Lipzen A."/>
            <person name="Lundell T."/>
            <person name="Morin E."/>
            <person name="Murat C."/>
            <person name="Riley R."/>
            <person name="Ohm R."/>
            <person name="Sun H."/>
            <person name="Tunlid A."/>
            <person name="Henrissat B."/>
            <person name="Grigoriev I.V."/>
            <person name="Hibbett D.S."/>
            <person name="Martin F."/>
        </authorList>
    </citation>
    <scope>NUCLEOTIDE SEQUENCE [LARGE SCALE GENOMIC DNA]</scope>
    <source>
        <strain evidence="3">FD-334 SS-4</strain>
    </source>
</reference>
<evidence type="ECO:0000256" key="1">
    <source>
        <dbReference type="SAM" id="MobiDB-lite"/>
    </source>
</evidence>
<dbReference type="AlphaFoldDB" id="A0A0D2N866"/>
<accession>A0A0D2N866</accession>
<feature type="region of interest" description="Disordered" evidence="1">
    <location>
        <begin position="16"/>
        <end position="52"/>
    </location>
</feature>
<feature type="compositionally biased region" description="Pro residues" evidence="1">
    <location>
        <begin position="16"/>
        <end position="28"/>
    </location>
</feature>
<keyword evidence="3" id="KW-1185">Reference proteome</keyword>
<evidence type="ECO:0000313" key="2">
    <source>
        <dbReference type="EMBL" id="KJA12951.1"/>
    </source>
</evidence>
<feature type="compositionally biased region" description="Polar residues" evidence="1">
    <location>
        <begin position="38"/>
        <end position="52"/>
    </location>
</feature>
<evidence type="ECO:0000313" key="3">
    <source>
        <dbReference type="Proteomes" id="UP000054270"/>
    </source>
</evidence>
<proteinExistence type="predicted"/>
<gene>
    <name evidence="2" type="ORF">HYPSUDRAFT_209961</name>
</gene>
<protein>
    <submittedName>
        <fullName evidence="2">Uncharacterized protein</fullName>
    </submittedName>
</protein>